<dbReference type="InterPro" id="IPR032466">
    <property type="entry name" value="Metal_Hydrolase"/>
</dbReference>
<evidence type="ECO:0000259" key="5">
    <source>
        <dbReference type="Pfam" id="PF01979"/>
    </source>
</evidence>
<dbReference type="Proteomes" id="UP000503336">
    <property type="component" value="Chromosome"/>
</dbReference>
<feature type="domain" description="Amidohydrolase-related" evidence="5">
    <location>
        <begin position="46"/>
        <end position="425"/>
    </location>
</feature>
<dbReference type="InterPro" id="IPR006680">
    <property type="entry name" value="Amidohydro-rel"/>
</dbReference>
<dbReference type="InterPro" id="IPR010252">
    <property type="entry name" value="HutF"/>
</dbReference>
<proteinExistence type="predicted"/>
<dbReference type="Gene3D" id="3.20.20.140">
    <property type="entry name" value="Metal-dependent hydrolases"/>
    <property type="match status" value="1"/>
</dbReference>
<dbReference type="EMBL" id="CP049056">
    <property type="protein sequence ID" value="QIE54701.1"/>
    <property type="molecule type" value="Genomic_DNA"/>
</dbReference>
<dbReference type="NCBIfam" id="NF006684">
    <property type="entry name" value="PRK09229.1-5"/>
    <property type="match status" value="1"/>
</dbReference>
<dbReference type="SUPFAM" id="SSF51556">
    <property type="entry name" value="Metallo-dependent hydrolases"/>
    <property type="match status" value="1"/>
</dbReference>
<protein>
    <submittedName>
        <fullName evidence="7">Formimidoylglutamate deiminase</fullName>
        <ecNumber evidence="7">3.5.3.13</ecNumber>
    </submittedName>
</protein>
<accession>A0A7L5BU36</accession>
<evidence type="ECO:0000313" key="7">
    <source>
        <dbReference type="EMBL" id="QIE54701.1"/>
    </source>
</evidence>
<dbReference type="PANTHER" id="PTHR11271:SF48">
    <property type="entry name" value="AMIDOHYDROLASE-RELATED DOMAIN-CONTAINING PROTEIN"/>
    <property type="match status" value="1"/>
</dbReference>
<dbReference type="Gene3D" id="2.30.40.10">
    <property type="entry name" value="Urease, subunit C, domain 1"/>
    <property type="match status" value="1"/>
</dbReference>
<keyword evidence="8" id="KW-1185">Reference proteome</keyword>
<keyword evidence="4" id="KW-0862">Zinc</keyword>
<dbReference type="AlphaFoldDB" id="A0A7L5BU36"/>
<dbReference type="Pfam" id="PF01979">
    <property type="entry name" value="Amidohydro_1"/>
    <property type="match status" value="1"/>
</dbReference>
<gene>
    <name evidence="7" type="ORF">G5B40_04135</name>
</gene>
<dbReference type="InterPro" id="IPR051607">
    <property type="entry name" value="Metallo-dep_hydrolases"/>
</dbReference>
<sequence length="454" mass="48798">MQEIWAEQALTPEGWRNDVAVVIDAEGRIESVTPDAPPAGRRVGALLPAPANVHSHAFQRAMAGLTERRGPDPSDSFWTWRRLMYRFLDQIDPDDAEAIAALVQVEMLESGYAACGEFHYLHHRVDGGRYDDPAEMSAAMVRAAEISGIGLTLMPVLYEVGGCDGRPLGPGQRRFGSTPESYADLAARAKAHMKPLPGDCGFGIAPHSLRAVTPAGLAAAVEMAGGEPIHIHLAEQVAEVEEVEAERGARPVEWLLANAPVGPRWCLIHLTQMRPEETRAVAAAGAVAGLCPITESSLGDGIFDGIGFLGAGGRFAIGSDSNIRIALSEEFRTLEYSQRLRDRGRAMLASEKSSTGRVLLEGAAHGGAQALRRAAGAVAPGLWADLLALDTRALDLEGKTGDLLLDAWIFAGDDRMVTDVWSAGRPMVTDGRHFARDEVEARARATLRRLKDRL</sequence>
<dbReference type="EC" id="3.5.3.13" evidence="7"/>
<evidence type="ECO:0000256" key="2">
    <source>
        <dbReference type="ARBA" id="ARBA00022723"/>
    </source>
</evidence>
<dbReference type="Pfam" id="PF22429">
    <property type="entry name" value="HutF_N"/>
    <property type="match status" value="1"/>
</dbReference>
<dbReference type="NCBIfam" id="TIGR02022">
    <property type="entry name" value="hutF"/>
    <property type="match status" value="1"/>
</dbReference>
<dbReference type="GO" id="GO:0005829">
    <property type="term" value="C:cytosol"/>
    <property type="evidence" value="ECO:0007669"/>
    <property type="project" value="TreeGrafter"/>
</dbReference>
<evidence type="ECO:0000256" key="4">
    <source>
        <dbReference type="ARBA" id="ARBA00022833"/>
    </source>
</evidence>
<dbReference type="InterPro" id="IPR055156">
    <property type="entry name" value="HutF-like_N"/>
</dbReference>
<dbReference type="RefSeq" id="WP_165095382.1">
    <property type="nucleotide sequence ID" value="NZ_CP049056.1"/>
</dbReference>
<keyword evidence="2" id="KW-0479">Metal-binding</keyword>
<dbReference type="GO" id="GO:0019239">
    <property type="term" value="F:deaminase activity"/>
    <property type="evidence" value="ECO:0007669"/>
    <property type="project" value="TreeGrafter"/>
</dbReference>
<evidence type="ECO:0000256" key="3">
    <source>
        <dbReference type="ARBA" id="ARBA00022801"/>
    </source>
</evidence>
<dbReference type="GO" id="GO:0046872">
    <property type="term" value="F:metal ion binding"/>
    <property type="evidence" value="ECO:0007669"/>
    <property type="project" value="UniProtKB-KW"/>
</dbReference>
<dbReference type="SUPFAM" id="SSF51338">
    <property type="entry name" value="Composite domain of metallo-dependent hydrolases"/>
    <property type="match status" value="1"/>
</dbReference>
<comment type="cofactor">
    <cofactor evidence="1">
        <name>Zn(2+)</name>
        <dbReference type="ChEBI" id="CHEBI:29105"/>
    </cofactor>
</comment>
<evidence type="ECO:0000259" key="6">
    <source>
        <dbReference type="Pfam" id="PF22429"/>
    </source>
</evidence>
<name>A0A7L5BU36_9RHOB</name>
<keyword evidence="3 7" id="KW-0378">Hydrolase</keyword>
<organism evidence="7 8">
    <name type="scientific">Pikeienuella piscinae</name>
    <dbReference type="NCBI Taxonomy" id="2748098"/>
    <lineage>
        <taxon>Bacteria</taxon>
        <taxon>Pseudomonadati</taxon>
        <taxon>Pseudomonadota</taxon>
        <taxon>Alphaproteobacteria</taxon>
        <taxon>Rhodobacterales</taxon>
        <taxon>Paracoccaceae</taxon>
        <taxon>Pikeienuella</taxon>
    </lineage>
</organism>
<dbReference type="InterPro" id="IPR011059">
    <property type="entry name" value="Metal-dep_hydrolase_composite"/>
</dbReference>
<dbReference type="GO" id="GO:0050416">
    <property type="term" value="F:formimidoylglutamate deiminase activity"/>
    <property type="evidence" value="ECO:0007669"/>
    <property type="project" value="UniProtKB-EC"/>
</dbReference>
<evidence type="ECO:0000313" key="8">
    <source>
        <dbReference type="Proteomes" id="UP000503336"/>
    </source>
</evidence>
<evidence type="ECO:0000256" key="1">
    <source>
        <dbReference type="ARBA" id="ARBA00001947"/>
    </source>
</evidence>
<reference evidence="7 8" key="1">
    <citation type="submission" date="2020-02" db="EMBL/GenBank/DDBJ databases">
        <title>complete genome sequence of Rhodobacteraceae bacterium.</title>
        <authorList>
            <person name="Park J."/>
            <person name="Kim Y.-S."/>
            <person name="Kim K.-H."/>
        </authorList>
    </citation>
    <scope>NUCLEOTIDE SEQUENCE [LARGE SCALE GENOMIC DNA]</scope>
    <source>
        <strain evidence="7 8">RR4-56</strain>
    </source>
</reference>
<feature type="domain" description="Formimidoylglutamate deiminase N-terminal" evidence="6">
    <location>
        <begin position="1"/>
        <end position="40"/>
    </location>
</feature>
<dbReference type="KEGG" id="hdh:G5B40_04135"/>
<dbReference type="PANTHER" id="PTHR11271">
    <property type="entry name" value="GUANINE DEAMINASE"/>
    <property type="match status" value="1"/>
</dbReference>